<dbReference type="EMBL" id="JALJOT010000002">
    <property type="protein sequence ID" value="KAK9917926.1"/>
    <property type="molecule type" value="Genomic_DNA"/>
</dbReference>
<name>A0ABR2Z260_9CHLO</name>
<gene>
    <name evidence="2" type="ORF">WJX75_009681</name>
</gene>
<dbReference type="PANTHER" id="PTHR13890:SF31">
    <property type="entry name" value="MAGNESIUM TRANSPORTER MRS2-2-RELATED"/>
    <property type="match status" value="1"/>
</dbReference>
<evidence type="ECO:0008006" key="4">
    <source>
        <dbReference type="Google" id="ProtNLM"/>
    </source>
</evidence>
<dbReference type="Gene3D" id="1.20.58.340">
    <property type="entry name" value="Magnesium transport protein CorA, transmembrane region"/>
    <property type="match status" value="1"/>
</dbReference>
<evidence type="ECO:0000313" key="3">
    <source>
        <dbReference type="Proteomes" id="UP001491310"/>
    </source>
</evidence>
<comment type="caution">
    <text evidence="2">The sequence shown here is derived from an EMBL/GenBank/DDBJ whole genome shotgun (WGS) entry which is preliminary data.</text>
</comment>
<dbReference type="PANTHER" id="PTHR13890">
    <property type="entry name" value="RNA SPLICING PROTEIN MRS2, MITOCHONDRIAL"/>
    <property type="match status" value="1"/>
</dbReference>
<comment type="similarity">
    <text evidence="1">Belongs to the CorA metal ion transporter (MIT) (TC 1.A.35.5) family.</text>
</comment>
<sequence length="133" mass="14941">MLSLNSHAGAALFRQSTQRRVTGETVGDLDNPADLGNADEIQTVMWTRELAKRLLLPMADVEALEDLLDTYFMQVDALLSRLKVLKERIEATESLITLDLDHRRNNIVEFNLVDTSLSTCGLLLPWSCKFGVH</sequence>
<organism evidence="2 3">
    <name type="scientific">Coccomyxa subellipsoidea</name>
    <dbReference type="NCBI Taxonomy" id="248742"/>
    <lineage>
        <taxon>Eukaryota</taxon>
        <taxon>Viridiplantae</taxon>
        <taxon>Chlorophyta</taxon>
        <taxon>core chlorophytes</taxon>
        <taxon>Trebouxiophyceae</taxon>
        <taxon>Trebouxiophyceae incertae sedis</taxon>
        <taxon>Coccomyxaceae</taxon>
        <taxon>Coccomyxa</taxon>
    </lineage>
</organism>
<evidence type="ECO:0000256" key="1">
    <source>
        <dbReference type="ARBA" id="ARBA00007535"/>
    </source>
</evidence>
<accession>A0ABR2Z260</accession>
<evidence type="ECO:0000313" key="2">
    <source>
        <dbReference type="EMBL" id="KAK9917926.1"/>
    </source>
</evidence>
<dbReference type="InterPro" id="IPR039204">
    <property type="entry name" value="MRS2-like"/>
</dbReference>
<protein>
    <recommendedName>
        <fullName evidence="4">Magnesium transporter</fullName>
    </recommendedName>
</protein>
<proteinExistence type="inferred from homology"/>
<dbReference type="Proteomes" id="UP001491310">
    <property type="component" value="Unassembled WGS sequence"/>
</dbReference>
<keyword evidence="3" id="KW-1185">Reference proteome</keyword>
<reference evidence="2 3" key="1">
    <citation type="journal article" date="2024" name="Nat. Commun.">
        <title>Phylogenomics reveals the evolutionary origins of lichenization in chlorophyte algae.</title>
        <authorList>
            <person name="Puginier C."/>
            <person name="Libourel C."/>
            <person name="Otte J."/>
            <person name="Skaloud P."/>
            <person name="Haon M."/>
            <person name="Grisel S."/>
            <person name="Petersen M."/>
            <person name="Berrin J.G."/>
            <person name="Delaux P.M."/>
            <person name="Dal Grande F."/>
            <person name="Keller J."/>
        </authorList>
    </citation>
    <scope>NUCLEOTIDE SEQUENCE [LARGE SCALE GENOMIC DNA]</scope>
    <source>
        <strain evidence="2 3">SAG 216-7</strain>
    </source>
</reference>